<comment type="caution">
    <text evidence="2">The sequence shown here is derived from an EMBL/GenBank/DDBJ whole genome shotgun (WGS) entry which is preliminary data.</text>
</comment>
<feature type="domain" description="Core" evidence="1">
    <location>
        <begin position="1"/>
        <end position="104"/>
    </location>
</feature>
<evidence type="ECO:0000313" key="2">
    <source>
        <dbReference type="EMBL" id="GIO31104.1"/>
    </source>
</evidence>
<evidence type="ECO:0000259" key="1">
    <source>
        <dbReference type="Pfam" id="PF01521"/>
    </source>
</evidence>
<reference evidence="2" key="1">
    <citation type="submission" date="2021-03" db="EMBL/GenBank/DDBJ databases">
        <title>Antimicrobial resistance genes in bacteria isolated from Japanese honey, and their potential for conferring macrolide and lincosamide resistance in the American foulbrood pathogen Paenibacillus larvae.</title>
        <authorList>
            <person name="Okamoto M."/>
            <person name="Kumagai M."/>
            <person name="Kanamori H."/>
            <person name="Takamatsu D."/>
        </authorList>
    </citation>
    <scope>NUCLEOTIDE SEQUENCE</scope>
    <source>
        <strain evidence="2">J2TS6</strain>
    </source>
</reference>
<accession>A0A920CBK9</accession>
<dbReference type="AlphaFoldDB" id="A0A920CBK9"/>
<dbReference type="EMBL" id="BORQ01000002">
    <property type="protein sequence ID" value="GIO31104.1"/>
    <property type="molecule type" value="Genomic_DNA"/>
</dbReference>
<name>A0A920CBK9_9BACL</name>
<dbReference type="InterPro" id="IPR035903">
    <property type="entry name" value="HesB-like_dom_sf"/>
</dbReference>
<gene>
    <name evidence="2" type="ORF">J2TS6_22450</name>
</gene>
<dbReference type="SUPFAM" id="SSF89360">
    <property type="entry name" value="HesB-like domain"/>
    <property type="match status" value="1"/>
</dbReference>
<evidence type="ECO:0000313" key="3">
    <source>
        <dbReference type="Proteomes" id="UP000679779"/>
    </source>
</evidence>
<protein>
    <recommendedName>
        <fullName evidence="1">Core domain-containing protein</fullName>
    </recommendedName>
</protein>
<keyword evidence="3" id="KW-1185">Reference proteome</keyword>
<dbReference type="InterPro" id="IPR000361">
    <property type="entry name" value="ATAP_core_dom"/>
</dbReference>
<proteinExistence type="predicted"/>
<dbReference type="RefSeq" id="WP_160044384.1">
    <property type="nucleotide sequence ID" value="NZ_BORQ01000002.1"/>
</dbReference>
<dbReference type="Gene3D" id="2.60.300.12">
    <property type="entry name" value="HesB-like domain"/>
    <property type="match status" value="1"/>
</dbReference>
<sequence length="111" mass="12694">MDIRITERALRFLRGRIGSRSSPVRLVFDSEGCGCGVNGVPALWILPERDKDDLEIHNADIPVVVKRDHAVYFEEHLYLDSEETYPSFRLTGDGQLYGQNIRLLDKRGDSF</sequence>
<dbReference type="Proteomes" id="UP000679779">
    <property type="component" value="Unassembled WGS sequence"/>
</dbReference>
<organism evidence="2 3">
    <name type="scientific">Paenibacillus albilobatus</name>
    <dbReference type="NCBI Taxonomy" id="2716884"/>
    <lineage>
        <taxon>Bacteria</taxon>
        <taxon>Bacillati</taxon>
        <taxon>Bacillota</taxon>
        <taxon>Bacilli</taxon>
        <taxon>Bacillales</taxon>
        <taxon>Paenibacillaceae</taxon>
        <taxon>Paenibacillus</taxon>
    </lineage>
</organism>
<dbReference type="Pfam" id="PF01521">
    <property type="entry name" value="Fe-S_biosyn"/>
    <property type="match status" value="1"/>
</dbReference>